<evidence type="ECO:0000313" key="2">
    <source>
        <dbReference type="Proteomes" id="UP000295701"/>
    </source>
</evidence>
<dbReference type="OrthoDB" id="9967600at2"/>
<evidence type="ECO:0000313" key="1">
    <source>
        <dbReference type="EMBL" id="TDL78113.1"/>
    </source>
</evidence>
<keyword evidence="2" id="KW-1185">Reference proteome</keyword>
<proteinExistence type="predicted"/>
<dbReference type="AlphaFoldDB" id="A0A4R6AAI8"/>
<organism evidence="1 2">
    <name type="scientific">Palleronia sediminis</name>
    <dbReference type="NCBI Taxonomy" id="2547833"/>
    <lineage>
        <taxon>Bacteria</taxon>
        <taxon>Pseudomonadati</taxon>
        <taxon>Pseudomonadota</taxon>
        <taxon>Alphaproteobacteria</taxon>
        <taxon>Rhodobacterales</taxon>
        <taxon>Roseobacteraceae</taxon>
        <taxon>Palleronia</taxon>
    </lineage>
</organism>
<accession>A0A4R6AAI8</accession>
<protein>
    <submittedName>
        <fullName evidence="1">Uncharacterized protein</fullName>
    </submittedName>
</protein>
<dbReference type="Proteomes" id="UP000295701">
    <property type="component" value="Unassembled WGS sequence"/>
</dbReference>
<comment type="caution">
    <text evidence="1">The sequence shown here is derived from an EMBL/GenBank/DDBJ whole genome shotgun (WGS) entry which is preliminary data.</text>
</comment>
<dbReference type="EMBL" id="SNAA01000014">
    <property type="protein sequence ID" value="TDL78113.1"/>
    <property type="molecule type" value="Genomic_DNA"/>
</dbReference>
<name>A0A4R6AAI8_9RHOB</name>
<reference evidence="1 2" key="1">
    <citation type="submission" date="2019-03" db="EMBL/GenBank/DDBJ databases">
        <title>Primorskyibacter sp. SS33 isolated from sediments.</title>
        <authorList>
            <person name="Xunke S."/>
        </authorList>
    </citation>
    <scope>NUCLEOTIDE SEQUENCE [LARGE SCALE GENOMIC DNA]</scope>
    <source>
        <strain evidence="1 2">SS33</strain>
    </source>
</reference>
<dbReference type="RefSeq" id="WP_133397432.1">
    <property type="nucleotide sequence ID" value="NZ_SNAA01000014.1"/>
</dbReference>
<gene>
    <name evidence="1" type="ORF">E2L08_12500</name>
</gene>
<sequence>MQITLTDLGTTCALHAVTISSTTDFPLPTPADTLRDGLRAILAEPTKQNHTASNVLLVRRPTGIDVVSPVGSFLVPYPNLFPLV</sequence>